<accession>A0AAV8XPU6</accession>
<gene>
    <name evidence="1" type="ORF">NQ318_012959</name>
</gene>
<organism evidence="1 2">
    <name type="scientific">Aromia moschata</name>
    <dbReference type="NCBI Taxonomy" id="1265417"/>
    <lineage>
        <taxon>Eukaryota</taxon>
        <taxon>Metazoa</taxon>
        <taxon>Ecdysozoa</taxon>
        <taxon>Arthropoda</taxon>
        <taxon>Hexapoda</taxon>
        <taxon>Insecta</taxon>
        <taxon>Pterygota</taxon>
        <taxon>Neoptera</taxon>
        <taxon>Endopterygota</taxon>
        <taxon>Coleoptera</taxon>
        <taxon>Polyphaga</taxon>
        <taxon>Cucujiformia</taxon>
        <taxon>Chrysomeloidea</taxon>
        <taxon>Cerambycidae</taxon>
        <taxon>Cerambycinae</taxon>
        <taxon>Callichromatini</taxon>
        <taxon>Aromia</taxon>
    </lineage>
</organism>
<comment type="caution">
    <text evidence="1">The sequence shown here is derived from an EMBL/GenBank/DDBJ whole genome shotgun (WGS) entry which is preliminary data.</text>
</comment>
<proteinExistence type="predicted"/>
<name>A0AAV8XPU6_9CUCU</name>
<keyword evidence="2" id="KW-1185">Reference proteome</keyword>
<dbReference type="Gene3D" id="3.10.100.10">
    <property type="entry name" value="Mannose-Binding Protein A, subunit A"/>
    <property type="match status" value="1"/>
</dbReference>
<dbReference type="InterPro" id="IPR016187">
    <property type="entry name" value="CTDL_fold"/>
</dbReference>
<dbReference type="InterPro" id="IPR016186">
    <property type="entry name" value="C-type_lectin-like/link_sf"/>
</dbReference>
<dbReference type="EMBL" id="JAPWTK010000422">
    <property type="protein sequence ID" value="KAJ8940560.1"/>
    <property type="molecule type" value="Genomic_DNA"/>
</dbReference>
<protein>
    <recommendedName>
        <fullName evidence="3">C-type lectin domain-containing protein</fullName>
    </recommendedName>
</protein>
<evidence type="ECO:0000313" key="1">
    <source>
        <dbReference type="EMBL" id="KAJ8940560.1"/>
    </source>
</evidence>
<dbReference type="CDD" id="cd00037">
    <property type="entry name" value="CLECT"/>
    <property type="match status" value="1"/>
</dbReference>
<reference evidence="1" key="1">
    <citation type="journal article" date="2023" name="Insect Mol. Biol.">
        <title>Genome sequencing provides insights into the evolution of gene families encoding plant cell wall-degrading enzymes in longhorned beetles.</title>
        <authorList>
            <person name="Shin N.R."/>
            <person name="Okamura Y."/>
            <person name="Kirsch R."/>
            <person name="Pauchet Y."/>
        </authorList>
    </citation>
    <scope>NUCLEOTIDE SEQUENCE</scope>
    <source>
        <strain evidence="1">AMC_N1</strain>
    </source>
</reference>
<evidence type="ECO:0008006" key="3">
    <source>
        <dbReference type="Google" id="ProtNLM"/>
    </source>
</evidence>
<dbReference type="Proteomes" id="UP001162162">
    <property type="component" value="Unassembled WGS sequence"/>
</dbReference>
<sequence length="113" mass="12811">MSFMKNVKAYCMPLASLIKTNISDGLKDSTDPMLRDNFCQTESENGTVVDITPSLRLQKLGNTYYYFGSVFKGNYFQAIQFCNSHDMSLLSVESEEEGEFLLQHLRAFSEIIG</sequence>
<dbReference type="SUPFAM" id="SSF56436">
    <property type="entry name" value="C-type lectin-like"/>
    <property type="match status" value="1"/>
</dbReference>
<evidence type="ECO:0000313" key="2">
    <source>
        <dbReference type="Proteomes" id="UP001162162"/>
    </source>
</evidence>
<dbReference type="AlphaFoldDB" id="A0AAV8XPU6"/>